<reference evidence="2" key="1">
    <citation type="journal article" date="2020" name="J. Eukaryot. Microbiol.">
        <title>De novo Sequencing, Assembly and Annotation of the Transcriptome for the Free-Living Testate Amoeba Arcella intermedia.</title>
        <authorList>
            <person name="Ribeiro G.M."/>
            <person name="Porfirio-Sousa A.L."/>
            <person name="Maurer-Alcala X.X."/>
            <person name="Katz L.A."/>
            <person name="Lahr D.J.G."/>
        </authorList>
    </citation>
    <scope>NUCLEOTIDE SEQUENCE</scope>
</reference>
<evidence type="ECO:0000256" key="1">
    <source>
        <dbReference type="SAM" id="Phobius"/>
    </source>
</evidence>
<keyword evidence="1" id="KW-1133">Transmembrane helix</keyword>
<protein>
    <submittedName>
        <fullName evidence="2">Uncharacterized protein</fullName>
    </submittedName>
</protein>
<keyword evidence="1" id="KW-0472">Membrane</keyword>
<feature type="transmembrane region" description="Helical" evidence="1">
    <location>
        <begin position="48"/>
        <end position="76"/>
    </location>
</feature>
<accession>A0A6B2LPF5</accession>
<feature type="transmembrane region" description="Helical" evidence="1">
    <location>
        <begin position="7"/>
        <end position="36"/>
    </location>
</feature>
<name>A0A6B2LPF5_9EUKA</name>
<evidence type="ECO:0000313" key="2">
    <source>
        <dbReference type="EMBL" id="NDV38727.1"/>
    </source>
</evidence>
<sequence length="91" mass="11301">MRYFRSFLFLFFLRSLLISIITTLFLLRFCFYFLSLFLRRTFTRSTQFLFGCLFLLLLWRFFASFTFFLFDCLLFFTTIRTTSSITLFRLF</sequence>
<dbReference type="AlphaFoldDB" id="A0A6B2LPF5"/>
<organism evidence="2">
    <name type="scientific">Arcella intermedia</name>
    <dbReference type="NCBI Taxonomy" id="1963864"/>
    <lineage>
        <taxon>Eukaryota</taxon>
        <taxon>Amoebozoa</taxon>
        <taxon>Tubulinea</taxon>
        <taxon>Elardia</taxon>
        <taxon>Arcellinida</taxon>
        <taxon>Sphaerothecina</taxon>
        <taxon>Arcellidae</taxon>
        <taxon>Arcella</taxon>
    </lineage>
</organism>
<keyword evidence="1" id="KW-0812">Transmembrane</keyword>
<proteinExistence type="predicted"/>
<dbReference type="EMBL" id="GIBP01009758">
    <property type="protein sequence ID" value="NDV38727.1"/>
    <property type="molecule type" value="Transcribed_RNA"/>
</dbReference>